<sequence>MKKITLDFENETVELHFGGQNGVERFPGLKNLEAPILSLLGYQSVDMRPVADAVNAYVNGQISEREFRLLMTAACLSDPDEPLEPGPEAPTLD</sequence>
<reference evidence="1" key="2">
    <citation type="submission" date="2015-07" db="EMBL/GenBank/DDBJ databases">
        <title>Plasmids, circular viruses and viroids from rat gut.</title>
        <authorList>
            <person name="Jorgensen T.J."/>
            <person name="Hansen M.A."/>
            <person name="Xu Z."/>
            <person name="Tabak M.A."/>
            <person name="Sorensen S.J."/>
            <person name="Hansen L.H."/>
        </authorList>
    </citation>
    <scope>NUCLEOTIDE SEQUENCE</scope>
    <source>
        <plasmid evidence="1">pRGFK1035</plasmid>
    </source>
</reference>
<reference evidence="1" key="1">
    <citation type="submission" date="2015-06" db="EMBL/GenBank/DDBJ databases">
        <authorList>
            <person name="Joergensen T."/>
        </authorList>
    </citation>
    <scope>NUCLEOTIDE SEQUENCE</scope>
    <source>
        <plasmid evidence="1">pRGFK1035</plasmid>
    </source>
</reference>
<keyword evidence="1" id="KW-0614">Plasmid</keyword>
<dbReference type="EMBL" id="LN853617">
    <property type="protein sequence ID" value="CRY96284.1"/>
    <property type="molecule type" value="Genomic_DNA"/>
</dbReference>
<protein>
    <submittedName>
        <fullName evidence="1">Uncharacterized protein</fullName>
    </submittedName>
</protein>
<organism evidence="1">
    <name type="scientific">uncultured prokaryote</name>
    <dbReference type="NCBI Taxonomy" id="198431"/>
    <lineage>
        <taxon>unclassified sequences</taxon>
        <taxon>environmental samples</taxon>
    </lineage>
</organism>
<accession>A0A0H5Q4E5</accession>
<proteinExistence type="predicted"/>
<evidence type="ECO:0000313" key="1">
    <source>
        <dbReference type="EMBL" id="CRY96284.1"/>
    </source>
</evidence>
<geneLocation type="plasmid" evidence="1">
    <name>pRGFK1035</name>
</geneLocation>
<dbReference type="AlphaFoldDB" id="A0A0H5Q4E5"/>
<name>A0A0H5Q4E5_9ZZZZ</name>